<name>A0ABU2NEF4_9PSEU</name>
<gene>
    <name evidence="8" type="ORF">RM445_22705</name>
</gene>
<reference evidence="9" key="1">
    <citation type="submission" date="2023-07" db="EMBL/GenBank/DDBJ databases">
        <title>30 novel species of actinomycetes from the DSMZ collection.</title>
        <authorList>
            <person name="Nouioui I."/>
        </authorList>
    </citation>
    <scope>NUCLEOTIDE SEQUENCE [LARGE SCALE GENOMIC DNA]</scope>
    <source>
        <strain evidence="9">DSM 45834</strain>
    </source>
</reference>
<dbReference type="SUPFAM" id="SSF46894">
    <property type="entry name" value="C-terminal effector domain of the bipartite response regulators"/>
    <property type="match status" value="1"/>
</dbReference>
<feature type="modified residue" description="4-aspartylphosphate" evidence="5">
    <location>
        <position position="52"/>
    </location>
</feature>
<dbReference type="SMART" id="SM00421">
    <property type="entry name" value="HTH_LUXR"/>
    <property type="match status" value="1"/>
</dbReference>
<dbReference type="EMBL" id="JAVREJ010000018">
    <property type="protein sequence ID" value="MDT0352341.1"/>
    <property type="molecule type" value="Genomic_DNA"/>
</dbReference>
<dbReference type="InterPro" id="IPR001789">
    <property type="entry name" value="Sig_transdc_resp-reg_receiver"/>
</dbReference>
<dbReference type="InterPro" id="IPR039420">
    <property type="entry name" value="WalR-like"/>
</dbReference>
<sequence length="215" mass="23729">MRLIIAEDETLLREGLVLVLERAGFEIAGTAAAADTLLELAERVRPDVVVTDIRMPPGRADDGLTAAIRIRRTLPGVGVLVLSQYVQRRYALELIGTNPAGVGYLLKERIGEVRRFVDDVEQVGSGGTVIDPEVVRVMMTRAAHKHGDLERLTPRQRDVLELIAQGRTNAAIAARLGIAEKSVVQHASRIYDDLGLEVNPVDHRRVMAVIRYLSW</sequence>
<dbReference type="Proteomes" id="UP001183202">
    <property type="component" value="Unassembled WGS sequence"/>
</dbReference>
<dbReference type="PROSITE" id="PS50043">
    <property type="entry name" value="HTH_LUXR_2"/>
    <property type="match status" value="1"/>
</dbReference>
<evidence type="ECO:0000256" key="4">
    <source>
        <dbReference type="ARBA" id="ARBA00023163"/>
    </source>
</evidence>
<evidence type="ECO:0000256" key="3">
    <source>
        <dbReference type="ARBA" id="ARBA00023125"/>
    </source>
</evidence>
<dbReference type="CDD" id="cd17535">
    <property type="entry name" value="REC_NarL-like"/>
    <property type="match status" value="1"/>
</dbReference>
<feature type="domain" description="Response regulatory" evidence="7">
    <location>
        <begin position="2"/>
        <end position="122"/>
    </location>
</feature>
<proteinExistence type="predicted"/>
<evidence type="ECO:0000256" key="1">
    <source>
        <dbReference type="ARBA" id="ARBA00022553"/>
    </source>
</evidence>
<evidence type="ECO:0000259" key="7">
    <source>
        <dbReference type="PROSITE" id="PS50110"/>
    </source>
</evidence>
<dbReference type="CDD" id="cd06170">
    <property type="entry name" value="LuxR_C_like"/>
    <property type="match status" value="1"/>
</dbReference>
<dbReference type="PRINTS" id="PR00038">
    <property type="entry name" value="HTHLUXR"/>
</dbReference>
<keyword evidence="9" id="KW-1185">Reference proteome</keyword>
<dbReference type="SUPFAM" id="SSF52172">
    <property type="entry name" value="CheY-like"/>
    <property type="match status" value="1"/>
</dbReference>
<dbReference type="Pfam" id="PF00072">
    <property type="entry name" value="Response_reg"/>
    <property type="match status" value="1"/>
</dbReference>
<keyword evidence="3" id="KW-0238">DNA-binding</keyword>
<organism evidence="8 9">
    <name type="scientific">Pseudonocardia charpentierae</name>
    <dbReference type="NCBI Taxonomy" id="3075545"/>
    <lineage>
        <taxon>Bacteria</taxon>
        <taxon>Bacillati</taxon>
        <taxon>Actinomycetota</taxon>
        <taxon>Actinomycetes</taxon>
        <taxon>Pseudonocardiales</taxon>
        <taxon>Pseudonocardiaceae</taxon>
        <taxon>Pseudonocardia</taxon>
    </lineage>
</organism>
<dbReference type="RefSeq" id="WP_311558848.1">
    <property type="nucleotide sequence ID" value="NZ_JAVREJ010000018.1"/>
</dbReference>
<dbReference type="Pfam" id="PF00196">
    <property type="entry name" value="GerE"/>
    <property type="match status" value="1"/>
</dbReference>
<comment type="caution">
    <text evidence="8">The sequence shown here is derived from an EMBL/GenBank/DDBJ whole genome shotgun (WGS) entry which is preliminary data.</text>
</comment>
<evidence type="ECO:0000313" key="9">
    <source>
        <dbReference type="Proteomes" id="UP001183202"/>
    </source>
</evidence>
<dbReference type="Gene3D" id="3.40.50.2300">
    <property type="match status" value="1"/>
</dbReference>
<dbReference type="InterPro" id="IPR011006">
    <property type="entry name" value="CheY-like_superfamily"/>
</dbReference>
<keyword evidence="2" id="KW-0805">Transcription regulation</keyword>
<evidence type="ECO:0000256" key="5">
    <source>
        <dbReference type="PROSITE-ProRule" id="PRU00169"/>
    </source>
</evidence>
<dbReference type="PANTHER" id="PTHR43214:SF24">
    <property type="entry name" value="TRANSCRIPTIONAL REGULATORY PROTEIN NARL-RELATED"/>
    <property type="match status" value="1"/>
</dbReference>
<keyword evidence="1 5" id="KW-0597">Phosphoprotein</keyword>
<dbReference type="InterPro" id="IPR016032">
    <property type="entry name" value="Sig_transdc_resp-reg_C-effctor"/>
</dbReference>
<dbReference type="InterPro" id="IPR000792">
    <property type="entry name" value="Tscrpt_reg_LuxR_C"/>
</dbReference>
<dbReference type="PROSITE" id="PS50110">
    <property type="entry name" value="RESPONSE_REGULATORY"/>
    <property type="match status" value="1"/>
</dbReference>
<keyword evidence="4" id="KW-0804">Transcription</keyword>
<dbReference type="InterPro" id="IPR058245">
    <property type="entry name" value="NreC/VraR/RcsB-like_REC"/>
</dbReference>
<evidence type="ECO:0000256" key="2">
    <source>
        <dbReference type="ARBA" id="ARBA00023015"/>
    </source>
</evidence>
<protein>
    <submittedName>
        <fullName evidence="8">Response regulator transcription factor</fullName>
    </submittedName>
</protein>
<accession>A0ABU2NEF4</accession>
<feature type="domain" description="HTH luxR-type" evidence="6">
    <location>
        <begin position="145"/>
        <end position="215"/>
    </location>
</feature>
<dbReference type="PANTHER" id="PTHR43214">
    <property type="entry name" value="TWO-COMPONENT RESPONSE REGULATOR"/>
    <property type="match status" value="1"/>
</dbReference>
<dbReference type="SMART" id="SM00448">
    <property type="entry name" value="REC"/>
    <property type="match status" value="1"/>
</dbReference>
<evidence type="ECO:0000259" key="6">
    <source>
        <dbReference type="PROSITE" id="PS50043"/>
    </source>
</evidence>
<evidence type="ECO:0000313" key="8">
    <source>
        <dbReference type="EMBL" id="MDT0352341.1"/>
    </source>
</evidence>